<feature type="region of interest" description="Disordered" evidence="1">
    <location>
        <begin position="47"/>
        <end position="66"/>
    </location>
</feature>
<gene>
    <name evidence="2" type="ORF">ZIOFF_034416</name>
</gene>
<name>A0A8J5L2G7_ZINOF</name>
<dbReference type="Proteomes" id="UP000734854">
    <property type="component" value="Unassembled WGS sequence"/>
</dbReference>
<reference evidence="2 3" key="1">
    <citation type="submission" date="2020-08" db="EMBL/GenBank/DDBJ databases">
        <title>Plant Genome Project.</title>
        <authorList>
            <person name="Zhang R.-G."/>
        </authorList>
    </citation>
    <scope>NUCLEOTIDE SEQUENCE [LARGE SCALE GENOMIC DNA]</scope>
    <source>
        <tissue evidence="2">Rhizome</tissue>
    </source>
</reference>
<proteinExistence type="predicted"/>
<dbReference type="AlphaFoldDB" id="A0A8J5L2G7"/>
<dbReference type="EMBL" id="JACMSC010000009">
    <property type="protein sequence ID" value="KAG6509029.1"/>
    <property type="molecule type" value="Genomic_DNA"/>
</dbReference>
<sequence length="290" mass="32364">MAHDQQEIAAVDDILFKRDQAVQALTCVVQAYRHRLLSYGIGVDEFDTPPSGPQTPGTATATPTCTSGSQFDAYPALRCADDSATDLDKYPSVETPRAADSPRDSFLHRNFQLERVRSGMELSEELILQKLNLPRRTPGRLRIRLSDCGARYDISDRVYTVEAVHGARENFVSRPRELHGSTGIEDEPQKREFKRLDTRLQAVEVDRESMPKSLIYMGMDKAQIALLREIAHQMCKEAATERKVVKRSSSIKKSSSLYLHQQCSTSAAAGKVLFPFEAQEAPLKSTGMTS</sequence>
<keyword evidence="3" id="KW-1185">Reference proteome</keyword>
<evidence type="ECO:0000256" key="1">
    <source>
        <dbReference type="SAM" id="MobiDB-lite"/>
    </source>
</evidence>
<evidence type="ECO:0000313" key="3">
    <source>
        <dbReference type="Proteomes" id="UP000734854"/>
    </source>
</evidence>
<dbReference type="PANTHER" id="PTHR31422">
    <property type="entry name" value="BNAANNG28530D PROTEIN"/>
    <property type="match status" value="1"/>
</dbReference>
<accession>A0A8J5L2G7</accession>
<dbReference type="PANTHER" id="PTHR31422:SF0">
    <property type="entry name" value="MYOSIN-BINDING PROTEIN 7"/>
    <property type="match status" value="1"/>
</dbReference>
<organism evidence="2 3">
    <name type="scientific">Zingiber officinale</name>
    <name type="common">Ginger</name>
    <name type="synonym">Amomum zingiber</name>
    <dbReference type="NCBI Taxonomy" id="94328"/>
    <lineage>
        <taxon>Eukaryota</taxon>
        <taxon>Viridiplantae</taxon>
        <taxon>Streptophyta</taxon>
        <taxon>Embryophyta</taxon>
        <taxon>Tracheophyta</taxon>
        <taxon>Spermatophyta</taxon>
        <taxon>Magnoliopsida</taxon>
        <taxon>Liliopsida</taxon>
        <taxon>Zingiberales</taxon>
        <taxon>Zingiberaceae</taxon>
        <taxon>Zingiber</taxon>
    </lineage>
</organism>
<protein>
    <submittedName>
        <fullName evidence="2">Uncharacterized protein</fullName>
    </submittedName>
</protein>
<feature type="compositionally biased region" description="Low complexity" evidence="1">
    <location>
        <begin position="54"/>
        <end position="66"/>
    </location>
</feature>
<comment type="caution">
    <text evidence="2">The sequence shown here is derived from an EMBL/GenBank/DDBJ whole genome shotgun (WGS) entry which is preliminary data.</text>
</comment>
<evidence type="ECO:0000313" key="2">
    <source>
        <dbReference type="EMBL" id="KAG6509029.1"/>
    </source>
</evidence>